<keyword evidence="19" id="KW-1185">Reference proteome</keyword>
<keyword evidence="3" id="KW-1003">Cell membrane</keyword>
<name>A0A7J8R3B7_GOSDV</name>
<keyword evidence="7 14" id="KW-0547">Nucleotide-binding</keyword>
<dbReference type="InterPro" id="IPR008271">
    <property type="entry name" value="Ser/Thr_kinase_AS"/>
</dbReference>
<evidence type="ECO:0000256" key="9">
    <source>
        <dbReference type="ARBA" id="ARBA00022840"/>
    </source>
</evidence>
<dbReference type="GO" id="GO:0004674">
    <property type="term" value="F:protein serine/threonine kinase activity"/>
    <property type="evidence" value="ECO:0007669"/>
    <property type="project" value="UniProtKB-KW"/>
</dbReference>
<accession>A0A7J8R3B7</accession>
<dbReference type="InterPro" id="IPR047117">
    <property type="entry name" value="PERK1-13-like"/>
</dbReference>
<keyword evidence="10 16" id="KW-1133">Transmembrane helix</keyword>
<feature type="compositionally biased region" description="Polar residues" evidence="15">
    <location>
        <begin position="89"/>
        <end position="100"/>
    </location>
</feature>
<dbReference type="PROSITE" id="PS00108">
    <property type="entry name" value="PROTEIN_KINASE_ST"/>
    <property type="match status" value="1"/>
</dbReference>
<dbReference type="GO" id="GO:0005886">
    <property type="term" value="C:plasma membrane"/>
    <property type="evidence" value="ECO:0007669"/>
    <property type="project" value="UniProtKB-SubCell"/>
</dbReference>
<dbReference type="PROSITE" id="PS50011">
    <property type="entry name" value="PROTEIN_KINASE_DOM"/>
    <property type="match status" value="1"/>
</dbReference>
<dbReference type="InterPro" id="IPR011009">
    <property type="entry name" value="Kinase-like_dom_sf"/>
</dbReference>
<dbReference type="GO" id="GO:0005524">
    <property type="term" value="F:ATP binding"/>
    <property type="evidence" value="ECO:0007669"/>
    <property type="project" value="UniProtKB-UniRule"/>
</dbReference>
<dbReference type="PANTHER" id="PTHR47982:SF6">
    <property type="entry name" value="PROLINE-RICH RECEPTOR-LIKE PROTEIN KINASE PERK4"/>
    <property type="match status" value="1"/>
</dbReference>
<evidence type="ECO:0000256" key="10">
    <source>
        <dbReference type="ARBA" id="ARBA00022989"/>
    </source>
</evidence>
<dbReference type="InterPro" id="IPR000719">
    <property type="entry name" value="Prot_kinase_dom"/>
</dbReference>
<feature type="compositionally biased region" description="Low complexity" evidence="15">
    <location>
        <begin position="8"/>
        <end position="23"/>
    </location>
</feature>
<evidence type="ECO:0000256" key="14">
    <source>
        <dbReference type="PROSITE-ProRule" id="PRU10141"/>
    </source>
</evidence>
<keyword evidence="6 16" id="KW-0812">Transmembrane</keyword>
<evidence type="ECO:0000256" key="15">
    <source>
        <dbReference type="SAM" id="MobiDB-lite"/>
    </source>
</evidence>
<keyword evidence="8" id="KW-0418">Kinase</keyword>
<feature type="domain" description="Protein kinase" evidence="17">
    <location>
        <begin position="262"/>
        <end position="630"/>
    </location>
</feature>
<evidence type="ECO:0000256" key="5">
    <source>
        <dbReference type="ARBA" id="ARBA00022679"/>
    </source>
</evidence>
<feature type="binding site" evidence="14">
    <location>
        <position position="290"/>
    </location>
    <ligand>
        <name>ATP</name>
        <dbReference type="ChEBI" id="CHEBI:30616"/>
    </ligand>
</feature>
<evidence type="ECO:0000256" key="4">
    <source>
        <dbReference type="ARBA" id="ARBA00022527"/>
    </source>
</evidence>
<evidence type="ECO:0000256" key="11">
    <source>
        <dbReference type="ARBA" id="ARBA00023136"/>
    </source>
</evidence>
<keyword evidence="4" id="KW-0723">Serine/threonine-protein kinase</keyword>
<evidence type="ECO:0000256" key="3">
    <source>
        <dbReference type="ARBA" id="ARBA00022475"/>
    </source>
</evidence>
<dbReference type="AlphaFoldDB" id="A0A7J8R3B7"/>
<evidence type="ECO:0000256" key="6">
    <source>
        <dbReference type="ARBA" id="ARBA00022692"/>
    </source>
</evidence>
<protein>
    <recommendedName>
        <fullName evidence="2">non-specific serine/threonine protein kinase</fullName>
        <ecNumber evidence="2">2.7.11.1</ecNumber>
    </recommendedName>
</protein>
<dbReference type="PROSITE" id="PS00107">
    <property type="entry name" value="PROTEIN_KINASE_ATP"/>
    <property type="match status" value="1"/>
</dbReference>
<comment type="catalytic activity">
    <reaction evidence="13">
        <text>L-seryl-[protein] + ATP = O-phospho-L-seryl-[protein] + ADP + H(+)</text>
        <dbReference type="Rhea" id="RHEA:17989"/>
        <dbReference type="Rhea" id="RHEA-COMP:9863"/>
        <dbReference type="Rhea" id="RHEA-COMP:11604"/>
        <dbReference type="ChEBI" id="CHEBI:15378"/>
        <dbReference type="ChEBI" id="CHEBI:29999"/>
        <dbReference type="ChEBI" id="CHEBI:30616"/>
        <dbReference type="ChEBI" id="CHEBI:83421"/>
        <dbReference type="ChEBI" id="CHEBI:456216"/>
        <dbReference type="EC" id="2.7.11.1"/>
    </reaction>
</comment>
<dbReference type="Pfam" id="PF07714">
    <property type="entry name" value="PK_Tyr_Ser-Thr"/>
    <property type="match status" value="1"/>
</dbReference>
<keyword evidence="5" id="KW-0808">Transferase</keyword>
<dbReference type="Gene3D" id="3.30.200.20">
    <property type="entry name" value="Phosphorylase Kinase, domain 1"/>
    <property type="match status" value="1"/>
</dbReference>
<dbReference type="Pfam" id="PF00069">
    <property type="entry name" value="Pkinase"/>
    <property type="match status" value="1"/>
</dbReference>
<evidence type="ECO:0000256" key="13">
    <source>
        <dbReference type="ARBA" id="ARBA00048679"/>
    </source>
</evidence>
<dbReference type="SMART" id="SM00220">
    <property type="entry name" value="S_TKc"/>
    <property type="match status" value="1"/>
</dbReference>
<keyword evidence="11 16" id="KW-0472">Membrane</keyword>
<evidence type="ECO:0000256" key="2">
    <source>
        <dbReference type="ARBA" id="ARBA00012513"/>
    </source>
</evidence>
<dbReference type="EC" id="2.7.11.1" evidence="2"/>
<reference evidence="18 19" key="1">
    <citation type="journal article" date="2019" name="Genome Biol. Evol.">
        <title>Insights into the evolution of the New World diploid cottons (Gossypium, subgenus Houzingenia) based on genome sequencing.</title>
        <authorList>
            <person name="Grover C.E."/>
            <person name="Arick M.A. 2nd"/>
            <person name="Thrash A."/>
            <person name="Conover J.L."/>
            <person name="Sanders W.S."/>
            <person name="Peterson D.G."/>
            <person name="Frelichowski J.E."/>
            <person name="Scheffler J.A."/>
            <person name="Scheffler B.E."/>
            <person name="Wendel J.F."/>
        </authorList>
    </citation>
    <scope>NUCLEOTIDE SEQUENCE [LARGE SCALE GENOMIC DNA]</scope>
    <source>
        <strain evidence="18">27</strain>
        <tissue evidence="18">Leaf</tissue>
    </source>
</reference>
<dbReference type="SUPFAM" id="SSF56112">
    <property type="entry name" value="Protein kinase-like (PK-like)"/>
    <property type="match status" value="2"/>
</dbReference>
<feature type="region of interest" description="Disordered" evidence="15">
    <location>
        <begin position="137"/>
        <end position="205"/>
    </location>
</feature>
<keyword evidence="9 14" id="KW-0067">ATP-binding</keyword>
<dbReference type="Proteomes" id="UP000593561">
    <property type="component" value="Unassembled WGS sequence"/>
</dbReference>
<proteinExistence type="predicted"/>
<evidence type="ECO:0000256" key="7">
    <source>
        <dbReference type="ARBA" id="ARBA00022741"/>
    </source>
</evidence>
<dbReference type="InterPro" id="IPR001245">
    <property type="entry name" value="Ser-Thr/Tyr_kinase_cat_dom"/>
</dbReference>
<feature type="transmembrane region" description="Helical" evidence="16">
    <location>
        <begin position="110"/>
        <end position="132"/>
    </location>
</feature>
<comment type="subcellular location">
    <subcellularLocation>
        <location evidence="1">Cell membrane</location>
        <topology evidence="1">Single-pass membrane protein</topology>
    </subcellularLocation>
</comment>
<evidence type="ECO:0000256" key="1">
    <source>
        <dbReference type="ARBA" id="ARBA00004162"/>
    </source>
</evidence>
<feature type="compositionally biased region" description="Low complexity" evidence="15">
    <location>
        <begin position="31"/>
        <end position="52"/>
    </location>
</feature>
<gene>
    <name evidence="18" type="ORF">Godav_020511</name>
</gene>
<evidence type="ECO:0000259" key="17">
    <source>
        <dbReference type="PROSITE" id="PS50011"/>
    </source>
</evidence>
<feature type="region of interest" description="Disordered" evidence="15">
    <location>
        <begin position="1"/>
        <end position="104"/>
    </location>
</feature>
<dbReference type="PANTHER" id="PTHR47982">
    <property type="entry name" value="PROLINE-RICH RECEPTOR-LIKE PROTEIN KINASE PERK4"/>
    <property type="match status" value="1"/>
</dbReference>
<dbReference type="FunFam" id="3.30.200.20:FF:000212">
    <property type="entry name" value="Proline-rich receptor-like protein kinase PERK8"/>
    <property type="match status" value="1"/>
</dbReference>
<evidence type="ECO:0000313" key="19">
    <source>
        <dbReference type="Proteomes" id="UP000593561"/>
    </source>
</evidence>
<evidence type="ECO:0000256" key="16">
    <source>
        <dbReference type="SAM" id="Phobius"/>
    </source>
</evidence>
<evidence type="ECO:0000313" key="18">
    <source>
        <dbReference type="EMBL" id="MBA0608271.1"/>
    </source>
</evidence>
<dbReference type="InterPro" id="IPR017441">
    <property type="entry name" value="Protein_kinase_ATP_BS"/>
</dbReference>
<dbReference type="Gene3D" id="1.10.510.10">
    <property type="entry name" value="Transferase(Phosphotransferase) domain 1"/>
    <property type="match status" value="1"/>
</dbReference>
<sequence>MEASSEYSSSQGPPAPTSGSSPKSSPPSPSPSKSSSPPSPSTSHSPASPSRSVASQKNDDNYQSPPSGKSSSGNGHNHRSPPPRKNGSNHHNGSPHPKSSSNKDDVDGKFVIIGAAAGAGLLLFVVVIFFVVKCGRPKKKKQNPQFQPQGSGDPRYYNTNGGVPPPNGYGGGNGWSSSSPIPPPSGGNGWSSSSPMPPGPIYSGSGRQIYSGSGPIYSGEATSNNFSSPYHQQMPPPTPNFSIGFNKNSFTYEELSVATNGFSQANMIGQGGFGYVFKGVLPNEKEVAIKCMKAGSGQGDREFQAEVEIVSRVHHRHLVSLVGFCVAGNQRMLVYDFVPNKTLEHHLHGKGVPVMDFTCRLRIALGAAKGLAYLHEDCKDFLTSSFSLYFQSANSSSSYQWQRMILQRLLPVRESIPPQQGTFFVEAEVGLRHSIVEVLFSRCIYSVSAFEDFSPYFKSLDEFTEFKQEHLGHPRIIHRDIKGANILIDNNFEAMVADFGLVRLTAENHTHVSTRVMGTFGYLAPEYASTGKLTEKSDVFSFGIMLLELITGKPPVDLTNKMEDTLVDWARPLLDRALATGNHDELIDPRLEGNYDHGEMQRMVACASASIRHSAKRRPKMSQVDNHLYLL</sequence>
<comment type="catalytic activity">
    <reaction evidence="12">
        <text>L-threonyl-[protein] + ATP = O-phospho-L-threonyl-[protein] + ADP + H(+)</text>
        <dbReference type="Rhea" id="RHEA:46608"/>
        <dbReference type="Rhea" id="RHEA-COMP:11060"/>
        <dbReference type="Rhea" id="RHEA-COMP:11605"/>
        <dbReference type="ChEBI" id="CHEBI:15378"/>
        <dbReference type="ChEBI" id="CHEBI:30013"/>
        <dbReference type="ChEBI" id="CHEBI:30616"/>
        <dbReference type="ChEBI" id="CHEBI:61977"/>
        <dbReference type="ChEBI" id="CHEBI:456216"/>
        <dbReference type="EC" id="2.7.11.1"/>
    </reaction>
</comment>
<organism evidence="18 19">
    <name type="scientific">Gossypium davidsonii</name>
    <name type="common">Davidson's cotton</name>
    <name type="synonym">Gossypium klotzschianum subsp. davidsonii</name>
    <dbReference type="NCBI Taxonomy" id="34287"/>
    <lineage>
        <taxon>Eukaryota</taxon>
        <taxon>Viridiplantae</taxon>
        <taxon>Streptophyta</taxon>
        <taxon>Embryophyta</taxon>
        <taxon>Tracheophyta</taxon>
        <taxon>Spermatophyta</taxon>
        <taxon>Magnoliopsida</taxon>
        <taxon>eudicotyledons</taxon>
        <taxon>Gunneridae</taxon>
        <taxon>Pentapetalae</taxon>
        <taxon>rosids</taxon>
        <taxon>malvids</taxon>
        <taxon>Malvales</taxon>
        <taxon>Malvaceae</taxon>
        <taxon>Malvoideae</taxon>
        <taxon>Gossypium</taxon>
    </lineage>
</organism>
<dbReference type="EMBL" id="JABFAC010000003">
    <property type="protein sequence ID" value="MBA0608271.1"/>
    <property type="molecule type" value="Genomic_DNA"/>
</dbReference>
<evidence type="ECO:0000256" key="8">
    <source>
        <dbReference type="ARBA" id="ARBA00022777"/>
    </source>
</evidence>
<evidence type="ECO:0000256" key="12">
    <source>
        <dbReference type="ARBA" id="ARBA00047899"/>
    </source>
</evidence>
<feature type="compositionally biased region" description="Low complexity" evidence="15">
    <location>
        <begin position="64"/>
        <end position="75"/>
    </location>
</feature>
<comment type="caution">
    <text evidence="18">The sequence shown here is derived from an EMBL/GenBank/DDBJ whole genome shotgun (WGS) entry which is preliminary data.</text>
</comment>